<evidence type="ECO:0000313" key="5">
    <source>
        <dbReference type="EMBL" id="AVY94288.1"/>
    </source>
</evidence>
<dbReference type="OrthoDB" id="9813694at2"/>
<keyword evidence="4" id="KW-0963">Cytoplasm</keyword>
<feature type="site" description="Important for substrate specificity" evidence="4">
    <location>
        <position position="154"/>
    </location>
</feature>
<evidence type="ECO:0000256" key="1">
    <source>
        <dbReference type="ARBA" id="ARBA00001968"/>
    </source>
</evidence>
<dbReference type="SUPFAM" id="SSF52972">
    <property type="entry name" value="ITPase-like"/>
    <property type="match status" value="1"/>
</dbReference>
<evidence type="ECO:0000256" key="4">
    <source>
        <dbReference type="HAMAP-Rule" id="MF_00528"/>
    </source>
</evidence>
<dbReference type="PANTHER" id="PTHR43213:SF5">
    <property type="entry name" value="BIFUNCTIONAL DTTP_UTP PYROPHOSPHATASE_METHYLTRANSFERASE PROTEIN-RELATED"/>
    <property type="match status" value="1"/>
</dbReference>
<reference evidence="5 6" key="1">
    <citation type="submission" date="2018-04" db="EMBL/GenBank/DDBJ databases">
        <title>Denitrifier Microvirgula.</title>
        <authorList>
            <person name="Anderson E."/>
            <person name="Jang J."/>
            <person name="Ishii S."/>
        </authorList>
    </citation>
    <scope>NUCLEOTIDE SEQUENCE [LARGE SCALE GENOMIC DNA]</scope>
    <source>
        <strain evidence="5 6">BE2.4</strain>
    </source>
</reference>
<comment type="subcellular location">
    <subcellularLocation>
        <location evidence="4">Cytoplasm</location>
    </subcellularLocation>
</comment>
<dbReference type="GO" id="GO:0005737">
    <property type="term" value="C:cytoplasm"/>
    <property type="evidence" value="ECO:0007669"/>
    <property type="project" value="UniProtKB-SubCell"/>
</dbReference>
<evidence type="ECO:0000256" key="3">
    <source>
        <dbReference type="ARBA" id="ARBA00023080"/>
    </source>
</evidence>
<dbReference type="STRING" id="1122240.GCA_000620105_03202"/>
<dbReference type="GO" id="GO:0009117">
    <property type="term" value="P:nucleotide metabolic process"/>
    <property type="evidence" value="ECO:0007669"/>
    <property type="project" value="UniProtKB-KW"/>
</dbReference>
<dbReference type="EMBL" id="CP028519">
    <property type="protein sequence ID" value="AVY94288.1"/>
    <property type="molecule type" value="Genomic_DNA"/>
</dbReference>
<dbReference type="PIRSF" id="PIRSF006305">
    <property type="entry name" value="Maf"/>
    <property type="match status" value="1"/>
</dbReference>
<dbReference type="PANTHER" id="PTHR43213">
    <property type="entry name" value="BIFUNCTIONAL DTTP/UTP PYROPHOSPHATASE/METHYLTRANSFERASE PROTEIN-RELATED"/>
    <property type="match status" value="1"/>
</dbReference>
<feature type="active site" description="Proton acceptor" evidence="4">
    <location>
        <position position="68"/>
    </location>
</feature>
<dbReference type="NCBIfam" id="TIGR00172">
    <property type="entry name" value="maf"/>
    <property type="match status" value="1"/>
</dbReference>
<keyword evidence="3 4" id="KW-0546">Nucleotide metabolism</keyword>
<accession>A0A2S0PA88</accession>
<proteinExistence type="inferred from homology"/>
<dbReference type="Gene3D" id="3.90.950.10">
    <property type="match status" value="1"/>
</dbReference>
<dbReference type="GO" id="GO:0047429">
    <property type="term" value="F:nucleoside triphosphate diphosphatase activity"/>
    <property type="evidence" value="ECO:0007669"/>
    <property type="project" value="InterPro"/>
</dbReference>
<feature type="site" description="Important for substrate specificity" evidence="4">
    <location>
        <position position="69"/>
    </location>
</feature>
<protein>
    <recommendedName>
        <fullName evidence="4">7-methyl-GTP pyrophosphatase</fullName>
        <shortName evidence="4">m(7)GTP pyrophosphatase</shortName>
        <ecNumber evidence="4">3.6.1.-</ecNumber>
    </recommendedName>
</protein>
<dbReference type="InterPro" id="IPR003697">
    <property type="entry name" value="Maf-like"/>
</dbReference>
<keyword evidence="2 4" id="KW-0378">Hydrolase</keyword>
<dbReference type="CDD" id="cd00555">
    <property type="entry name" value="Maf"/>
    <property type="match status" value="1"/>
</dbReference>
<comment type="similarity">
    <text evidence="4">Belongs to the Maf family. YceF subfamily.</text>
</comment>
<comment type="function">
    <text evidence="4">Nucleoside triphosphate pyrophosphatase that hydrolyzes 7-methyl-GTP (m(7)GTP). May have a dual role in cell division arrest and in preventing the incorporation of modified nucleotides into cellular nucleic acids.</text>
</comment>
<dbReference type="InterPro" id="IPR029001">
    <property type="entry name" value="ITPase-like_fam"/>
</dbReference>
<organism evidence="5 6">
    <name type="scientific">Microvirgula aerodenitrificans</name>
    <dbReference type="NCBI Taxonomy" id="57480"/>
    <lineage>
        <taxon>Bacteria</taxon>
        <taxon>Pseudomonadati</taxon>
        <taxon>Pseudomonadota</taxon>
        <taxon>Betaproteobacteria</taxon>
        <taxon>Neisseriales</taxon>
        <taxon>Aquaspirillaceae</taxon>
        <taxon>Microvirgula</taxon>
    </lineage>
</organism>
<gene>
    <name evidence="5" type="primary">maf</name>
    <name evidence="5" type="ORF">DAI18_09720</name>
</gene>
<dbReference type="RefSeq" id="WP_028500095.1">
    <property type="nucleotide sequence ID" value="NZ_CALFSO010000142.1"/>
</dbReference>
<sequence length="192" mass="20400">MRLVLASTSRFRREILSRLGLPFEAIAPDCDETPLPGETAVATACRLARQKAESLRAACPDALIIGSDQVALLDGRQLGKPGTVAHAVDMLKQTRGRALTFHTALSLINTASGRVQEQVDITTVRMRDASDAQIAAYLAREPEAVHCAGGCMSEALGGALIERIESTDPNALVGLPLFALVTLLKNEGVEVL</sequence>
<keyword evidence="6" id="KW-1185">Reference proteome</keyword>
<name>A0A2S0PA88_9NEIS</name>
<comment type="cofactor">
    <cofactor evidence="1 4">
        <name>a divalent metal cation</name>
        <dbReference type="ChEBI" id="CHEBI:60240"/>
    </cofactor>
</comment>
<dbReference type="AlphaFoldDB" id="A0A2S0PA88"/>
<dbReference type="Proteomes" id="UP000244173">
    <property type="component" value="Chromosome"/>
</dbReference>
<comment type="catalytic activity">
    <reaction evidence="4">
        <text>N(7)-methyl-GTP + H2O = N(7)-methyl-GMP + diphosphate + H(+)</text>
        <dbReference type="Rhea" id="RHEA:58744"/>
        <dbReference type="ChEBI" id="CHEBI:15377"/>
        <dbReference type="ChEBI" id="CHEBI:15378"/>
        <dbReference type="ChEBI" id="CHEBI:33019"/>
        <dbReference type="ChEBI" id="CHEBI:58285"/>
        <dbReference type="ChEBI" id="CHEBI:87133"/>
    </reaction>
</comment>
<feature type="site" description="Important for substrate specificity" evidence="4">
    <location>
        <position position="11"/>
    </location>
</feature>
<comment type="caution">
    <text evidence="4">Lacks conserved residue(s) required for the propagation of feature annotation.</text>
</comment>
<dbReference type="EC" id="3.6.1.-" evidence="4"/>
<evidence type="ECO:0000256" key="2">
    <source>
        <dbReference type="ARBA" id="ARBA00022801"/>
    </source>
</evidence>
<dbReference type="HAMAP" id="MF_00528">
    <property type="entry name" value="Maf"/>
    <property type="match status" value="1"/>
</dbReference>
<dbReference type="KEGG" id="maer:DAI18_09720"/>
<dbReference type="Pfam" id="PF02545">
    <property type="entry name" value="Maf"/>
    <property type="match status" value="1"/>
</dbReference>
<evidence type="ECO:0000313" key="6">
    <source>
        <dbReference type="Proteomes" id="UP000244173"/>
    </source>
</evidence>